<keyword evidence="2" id="KW-1185">Reference proteome</keyword>
<dbReference type="GeneID" id="77677249"/>
<evidence type="ECO:0000313" key="2">
    <source>
        <dbReference type="Proteomes" id="UP000054524"/>
    </source>
</evidence>
<evidence type="ECO:0008006" key="3">
    <source>
        <dbReference type="Google" id="ProtNLM"/>
    </source>
</evidence>
<reference evidence="1 2" key="1">
    <citation type="journal article" date="2014" name="Genome Announc.">
        <title>Genome Sequence of the Microsporidian Species Nematocida sp1 Strain ERTm6 (ATCC PRA-372).</title>
        <authorList>
            <person name="Bakowski M.A."/>
            <person name="Priest M."/>
            <person name="Young S."/>
            <person name="Cuomo C.A."/>
            <person name="Troemel E.R."/>
        </authorList>
    </citation>
    <scope>NUCLEOTIDE SEQUENCE [LARGE SCALE GENOMIC DNA]</scope>
    <source>
        <strain evidence="1 2">ERTm6</strain>
    </source>
</reference>
<accession>A0A086J032</accession>
<proteinExistence type="predicted"/>
<dbReference type="HOGENOM" id="CLU_659042_0_0_1"/>
<comment type="caution">
    <text evidence="1">The sequence shown here is derived from an EMBL/GenBank/DDBJ whole genome shotgun (WGS) entry which is preliminary data.</text>
</comment>
<dbReference type="Proteomes" id="UP000054524">
    <property type="component" value="Unassembled WGS sequence"/>
</dbReference>
<dbReference type="AlphaFoldDB" id="A0A086J032"/>
<sequence>MENSASDKDSGEPLKEQEKVEVTADKLTEMDVYRIFTQERAIPLSQKVIKRIREKMTIDNAEIYADIIKANYVSEILTEQAVEDAIKNKQKERQKIEVNPVRYKPDGIARYKVLKEGVVFPKTSIVTLKPDTPSMIFGMVHISETGDVEIEDEDDSVLVCEIKESDYFVGRGICAGFEGKLTEKGFSVEKIHLPERRSINSSSVPGKSNFIMISQFVSTADNIKKICDVIKVYAEYEIELAAVVIMLHETEILANMQPRIEASLAKVHKNIEFILIPGVGSRYFYPRGECTTYKNLTVSTNPAEIRIENEAFLVGSFDLIDGIREESVVKGSFRKELGSALLTQASFNPFIPYTDLSYTEEFRGLVIGDSYDCFTHKQQDQVFAICGDFEKSGGQFLFYNGAEVNFEICSVSDLATE</sequence>
<organism evidence="1 2">
    <name type="scientific">Nematocida ausubeli (strain ATCC PRA-371 / ERTm2)</name>
    <name type="common">Nematode killer fungus</name>
    <dbReference type="NCBI Taxonomy" id="1913371"/>
    <lineage>
        <taxon>Eukaryota</taxon>
        <taxon>Fungi</taxon>
        <taxon>Fungi incertae sedis</taxon>
        <taxon>Microsporidia</taxon>
        <taxon>Nematocida</taxon>
    </lineage>
</organism>
<dbReference type="EMBL" id="AKIJ01000005">
    <property type="protein sequence ID" value="KFG25500.1"/>
    <property type="molecule type" value="Genomic_DNA"/>
</dbReference>
<name>A0A086J032_NEMA1</name>
<dbReference type="RefSeq" id="XP_052904055.1">
    <property type="nucleotide sequence ID" value="XM_053049884.1"/>
</dbReference>
<protein>
    <recommendedName>
        <fullName evidence="3">DNA polymerase alpha subunit B</fullName>
    </recommendedName>
</protein>
<evidence type="ECO:0000313" key="1">
    <source>
        <dbReference type="EMBL" id="KFG25500.1"/>
    </source>
</evidence>
<gene>
    <name evidence="1" type="ORF">NESG_02276</name>
</gene>